<evidence type="ECO:0000256" key="1">
    <source>
        <dbReference type="ARBA" id="ARBA00004442"/>
    </source>
</evidence>
<gene>
    <name evidence="8" type="ORF">DET52_101410</name>
</gene>
<sequence length="449" mass="51177">MRNIQNRQKMYFNQDKIFKLSRISKLFLFFLLVGFSVQGQNSLSLEEAIAKSLENNYDITLIRRNQQIAEIRNNWGTAGRYPYISASLGADYSLNDNSNDDFIQNRYSGGVTVNWTLFDGFAVNISKQRLVELEDLSQQNTAIVVEGTIQAVVLAYYAVLLEKERLDVLKEVMLLSEDRFDRVDQRREFGSAVTFDVLQAQNAFLSDKTSFLNQEVAYKNALRDLKFLMADNGSVSYELNGTFEAIPVEYKLSDLHGQMAANNKSLKNQYINQNLLENAVLEAKSAYYPSLSFAGGATHTRTGNDYESSGISWANVNNMYGNFTLSYNLFSGGNRKRAVQIAKIEESNGEVELTQMQHELSNKMDNLYELYLVRKELLGIANENMETARLNYQIAQEKFENGAINSFNFRDVQLIYLNASLQKLQAVYNFIDTHTALLRMAGTIIQQYE</sequence>
<keyword evidence="7" id="KW-0998">Cell outer membrane</keyword>
<comment type="caution">
    <text evidence="8">The sequence shown here is derived from an EMBL/GenBank/DDBJ whole genome shotgun (WGS) entry which is preliminary data.</text>
</comment>
<evidence type="ECO:0000256" key="4">
    <source>
        <dbReference type="ARBA" id="ARBA00022452"/>
    </source>
</evidence>
<reference evidence="8 9" key="1">
    <citation type="submission" date="2019-03" db="EMBL/GenBank/DDBJ databases">
        <title>Freshwater and sediment microbial communities from various areas in North America, analyzing microbe dynamics in response to fracking.</title>
        <authorList>
            <person name="Lamendella R."/>
        </authorList>
    </citation>
    <scope>NUCLEOTIDE SEQUENCE [LARGE SCALE GENOMIC DNA]</scope>
    <source>
        <strain evidence="8 9">114D</strain>
    </source>
</reference>
<evidence type="ECO:0000256" key="3">
    <source>
        <dbReference type="ARBA" id="ARBA00022448"/>
    </source>
</evidence>
<dbReference type="GO" id="GO:0015562">
    <property type="term" value="F:efflux transmembrane transporter activity"/>
    <property type="evidence" value="ECO:0007669"/>
    <property type="project" value="InterPro"/>
</dbReference>
<proteinExistence type="inferred from homology"/>
<dbReference type="EMBL" id="SNWI01000001">
    <property type="protein sequence ID" value="TDO05054.1"/>
    <property type="molecule type" value="Genomic_DNA"/>
</dbReference>
<dbReference type="InterPro" id="IPR003423">
    <property type="entry name" value="OMP_efflux"/>
</dbReference>
<dbReference type="SUPFAM" id="SSF56954">
    <property type="entry name" value="Outer membrane efflux proteins (OEP)"/>
    <property type="match status" value="1"/>
</dbReference>
<evidence type="ECO:0000256" key="6">
    <source>
        <dbReference type="ARBA" id="ARBA00023136"/>
    </source>
</evidence>
<accession>A0A4R6HA92</accession>
<keyword evidence="5" id="KW-0812">Transmembrane</keyword>
<comment type="subcellular location">
    <subcellularLocation>
        <location evidence="1">Cell outer membrane</location>
    </subcellularLocation>
</comment>
<dbReference type="GO" id="GO:0015288">
    <property type="term" value="F:porin activity"/>
    <property type="evidence" value="ECO:0007669"/>
    <property type="project" value="TreeGrafter"/>
</dbReference>
<keyword evidence="3" id="KW-0813">Transport</keyword>
<name>A0A4R6HA92_9BACT</name>
<keyword evidence="4" id="KW-1134">Transmembrane beta strand</keyword>
<dbReference type="Proteomes" id="UP000294848">
    <property type="component" value="Unassembled WGS sequence"/>
</dbReference>
<dbReference type="GO" id="GO:0009279">
    <property type="term" value="C:cell outer membrane"/>
    <property type="evidence" value="ECO:0007669"/>
    <property type="project" value="UniProtKB-SubCell"/>
</dbReference>
<evidence type="ECO:0000313" key="9">
    <source>
        <dbReference type="Proteomes" id="UP000294848"/>
    </source>
</evidence>
<dbReference type="PANTHER" id="PTHR30026">
    <property type="entry name" value="OUTER MEMBRANE PROTEIN TOLC"/>
    <property type="match status" value="1"/>
</dbReference>
<keyword evidence="6" id="KW-0472">Membrane</keyword>
<dbReference type="AlphaFoldDB" id="A0A4R6HA92"/>
<dbReference type="InterPro" id="IPR051906">
    <property type="entry name" value="TolC-like"/>
</dbReference>
<evidence type="ECO:0000256" key="7">
    <source>
        <dbReference type="ARBA" id="ARBA00023237"/>
    </source>
</evidence>
<evidence type="ECO:0000256" key="5">
    <source>
        <dbReference type="ARBA" id="ARBA00022692"/>
    </source>
</evidence>
<organism evidence="8 9">
    <name type="scientific">Sunxiuqinia elliptica</name>
    <dbReference type="NCBI Taxonomy" id="655355"/>
    <lineage>
        <taxon>Bacteria</taxon>
        <taxon>Pseudomonadati</taxon>
        <taxon>Bacteroidota</taxon>
        <taxon>Bacteroidia</taxon>
        <taxon>Marinilabiliales</taxon>
        <taxon>Prolixibacteraceae</taxon>
        <taxon>Sunxiuqinia</taxon>
    </lineage>
</organism>
<dbReference type="Gene3D" id="1.20.1600.10">
    <property type="entry name" value="Outer membrane efflux proteins (OEP)"/>
    <property type="match status" value="1"/>
</dbReference>
<dbReference type="PANTHER" id="PTHR30026:SF20">
    <property type="entry name" value="OUTER MEMBRANE PROTEIN TOLC"/>
    <property type="match status" value="1"/>
</dbReference>
<dbReference type="Pfam" id="PF02321">
    <property type="entry name" value="OEP"/>
    <property type="match status" value="2"/>
</dbReference>
<protein>
    <submittedName>
        <fullName evidence="8">Outer membrane protein TolC</fullName>
    </submittedName>
</protein>
<comment type="similarity">
    <text evidence="2">Belongs to the outer membrane factor (OMF) (TC 1.B.17) family.</text>
</comment>
<evidence type="ECO:0000313" key="8">
    <source>
        <dbReference type="EMBL" id="TDO05054.1"/>
    </source>
</evidence>
<evidence type="ECO:0000256" key="2">
    <source>
        <dbReference type="ARBA" id="ARBA00007613"/>
    </source>
</evidence>
<dbReference type="GO" id="GO:1990281">
    <property type="term" value="C:efflux pump complex"/>
    <property type="evidence" value="ECO:0007669"/>
    <property type="project" value="TreeGrafter"/>
</dbReference>